<sequence>MEEAHNPQDAFAFEFDDTGAVSAVHLADDWSTFVPLEEFGFALLMAYAEQHAEAAAGNVAGFDTMRPGIRYPTQLRDDVIDLSRDVSSLLKALGSWSPTQGDPVDVGDRHRHITIQSLGGMPNDIKINESWLRTADAVRIESDIVEAFRAMSDEAPKDEVLGQLAGLRERLADVVQRRNDHSRGQES</sequence>
<dbReference type="EMBL" id="REFW01000001">
    <property type="protein sequence ID" value="RMB61830.1"/>
    <property type="molecule type" value="Genomic_DNA"/>
</dbReference>
<evidence type="ECO:0000313" key="1">
    <source>
        <dbReference type="EMBL" id="RMB61830.1"/>
    </source>
</evidence>
<organism evidence="1 2">
    <name type="scientific">Tessaracoccus antarcticus</name>
    <dbReference type="NCBI Taxonomy" id="2479848"/>
    <lineage>
        <taxon>Bacteria</taxon>
        <taxon>Bacillati</taxon>
        <taxon>Actinomycetota</taxon>
        <taxon>Actinomycetes</taxon>
        <taxon>Propionibacteriales</taxon>
        <taxon>Propionibacteriaceae</taxon>
        <taxon>Tessaracoccus</taxon>
    </lineage>
</organism>
<name>A0A3M0GA46_9ACTN</name>
<reference evidence="1 2" key="1">
    <citation type="submission" date="2018-10" db="EMBL/GenBank/DDBJ databases">
        <title>Tessaracoccus antarcticuss sp. nov., isolated from sediment.</title>
        <authorList>
            <person name="Zhou L.Y."/>
            <person name="Du Z.J."/>
        </authorList>
    </citation>
    <scope>NUCLEOTIDE SEQUENCE [LARGE SCALE GENOMIC DNA]</scope>
    <source>
        <strain evidence="1 2">JDX10</strain>
    </source>
</reference>
<accession>A0A3M0GA46</accession>
<comment type="caution">
    <text evidence="1">The sequence shown here is derived from an EMBL/GenBank/DDBJ whole genome shotgun (WGS) entry which is preliminary data.</text>
</comment>
<gene>
    <name evidence="1" type="ORF">EAX62_04260</name>
</gene>
<evidence type="ECO:0000313" key="2">
    <source>
        <dbReference type="Proteomes" id="UP000275256"/>
    </source>
</evidence>
<dbReference type="RefSeq" id="WP_121900378.1">
    <property type="nucleotide sequence ID" value="NZ_REFW01000001.1"/>
</dbReference>
<dbReference type="AlphaFoldDB" id="A0A3M0GA46"/>
<dbReference type="Proteomes" id="UP000275256">
    <property type="component" value="Unassembled WGS sequence"/>
</dbReference>
<dbReference type="OrthoDB" id="9858772at2"/>
<keyword evidence="2" id="KW-1185">Reference proteome</keyword>
<proteinExistence type="predicted"/>
<protein>
    <submittedName>
        <fullName evidence="1">Uncharacterized protein</fullName>
    </submittedName>
</protein>